<organism evidence="1 2">
    <name type="scientific">Phytophthora megakarya</name>
    <dbReference type="NCBI Taxonomy" id="4795"/>
    <lineage>
        <taxon>Eukaryota</taxon>
        <taxon>Sar</taxon>
        <taxon>Stramenopiles</taxon>
        <taxon>Oomycota</taxon>
        <taxon>Peronosporomycetes</taxon>
        <taxon>Peronosporales</taxon>
        <taxon>Peronosporaceae</taxon>
        <taxon>Phytophthora</taxon>
    </lineage>
</organism>
<evidence type="ECO:0000313" key="1">
    <source>
        <dbReference type="EMBL" id="OWY96941.1"/>
    </source>
</evidence>
<reference evidence="2" key="1">
    <citation type="submission" date="2017-03" db="EMBL/GenBank/DDBJ databases">
        <title>Phytopthora megakarya and P. palmivora, two closely related causual agents of cacao black pod achieved similar genome size and gene model numbers by different mechanisms.</title>
        <authorList>
            <person name="Ali S."/>
            <person name="Shao J."/>
            <person name="Larry D.J."/>
            <person name="Kronmiller B."/>
            <person name="Shen D."/>
            <person name="Strem M.D."/>
            <person name="Melnick R.L."/>
            <person name="Guiltinan M.J."/>
            <person name="Tyler B.M."/>
            <person name="Meinhardt L.W."/>
            <person name="Bailey B.A."/>
        </authorList>
    </citation>
    <scope>NUCLEOTIDE SEQUENCE [LARGE SCALE GENOMIC DNA]</scope>
    <source>
        <strain evidence="2">zdho120</strain>
    </source>
</reference>
<accession>A0A225UVE8</accession>
<name>A0A225UVE8_9STRA</name>
<sequence>MFLTLQVVARQRGGWKISGVGRSGESCRVVVQLQWDPCDTRFMTSLHLGLYQRQLQVECFNVAQQLAVNVSFDMRRILSILPRQVTLPGVV</sequence>
<proteinExistence type="predicted"/>
<dbReference type="Proteomes" id="UP000198211">
    <property type="component" value="Unassembled WGS sequence"/>
</dbReference>
<keyword evidence="2" id="KW-1185">Reference proteome</keyword>
<evidence type="ECO:0000313" key="2">
    <source>
        <dbReference type="Proteomes" id="UP000198211"/>
    </source>
</evidence>
<comment type="caution">
    <text evidence="1">The sequence shown here is derived from an EMBL/GenBank/DDBJ whole genome shotgun (WGS) entry which is preliminary data.</text>
</comment>
<dbReference type="EMBL" id="NBNE01011035">
    <property type="protein sequence ID" value="OWY96941.1"/>
    <property type="molecule type" value="Genomic_DNA"/>
</dbReference>
<dbReference type="AlphaFoldDB" id="A0A225UVE8"/>
<protein>
    <submittedName>
        <fullName evidence="1">Uncharacterized protein</fullName>
    </submittedName>
</protein>
<gene>
    <name evidence="1" type="ORF">PHMEG_00032658</name>
</gene>